<dbReference type="EMBL" id="JAIQCJ010000850">
    <property type="protein sequence ID" value="KAJ8794370.1"/>
    <property type="molecule type" value="Genomic_DNA"/>
</dbReference>
<dbReference type="AlphaFoldDB" id="A0AB34HTS9"/>
<organism evidence="2 3">
    <name type="scientific">Eschrichtius robustus</name>
    <name type="common">California gray whale</name>
    <name type="synonym">Eschrichtius gibbosus</name>
    <dbReference type="NCBI Taxonomy" id="9764"/>
    <lineage>
        <taxon>Eukaryota</taxon>
        <taxon>Metazoa</taxon>
        <taxon>Chordata</taxon>
        <taxon>Craniata</taxon>
        <taxon>Vertebrata</taxon>
        <taxon>Euteleostomi</taxon>
        <taxon>Mammalia</taxon>
        <taxon>Eutheria</taxon>
        <taxon>Laurasiatheria</taxon>
        <taxon>Artiodactyla</taxon>
        <taxon>Whippomorpha</taxon>
        <taxon>Cetacea</taxon>
        <taxon>Mysticeti</taxon>
        <taxon>Eschrichtiidae</taxon>
        <taxon>Eschrichtius</taxon>
    </lineage>
</organism>
<gene>
    <name evidence="2" type="ORF">J1605_003137</name>
</gene>
<feature type="compositionally biased region" description="Basic and acidic residues" evidence="1">
    <location>
        <begin position="1"/>
        <end position="35"/>
    </location>
</feature>
<evidence type="ECO:0000313" key="2">
    <source>
        <dbReference type="EMBL" id="KAJ8794370.1"/>
    </source>
</evidence>
<feature type="region of interest" description="Disordered" evidence="1">
    <location>
        <begin position="242"/>
        <end position="268"/>
    </location>
</feature>
<dbReference type="Proteomes" id="UP001159641">
    <property type="component" value="Unassembled WGS sequence"/>
</dbReference>
<comment type="caution">
    <text evidence="2">The sequence shown here is derived from an EMBL/GenBank/DDBJ whole genome shotgun (WGS) entry which is preliminary data.</text>
</comment>
<protein>
    <submittedName>
        <fullName evidence="2">Uncharacterized protein</fullName>
    </submittedName>
</protein>
<accession>A0AB34HTS9</accession>
<feature type="region of interest" description="Disordered" evidence="1">
    <location>
        <begin position="1"/>
        <end position="50"/>
    </location>
</feature>
<sequence length="268" mass="28285">MRKEVSTERHQEGSRSSDHPLHVSDSDNPSHRDGDESQALPRTTIPESRGTSLFRGAQVWGHLAGVPRRCARVRWPRGSAPVFPVRRPVSRSRPRGCELARRAGGGGMGLSRVRAVFFDLDNTLIDTAGASRKGMLEVTFRLPLPSGEPGAPPRALSRPLGPPAHCPVGSLRAGAPGPGGPSCRPAAAAPLRERGGCDLRALPALGLPEGCRQTATRAESPPHRKAAARQAPGFLPGQVWTCRDERAPGSPGLTAGGWSPTACSSLDL</sequence>
<keyword evidence="3" id="KW-1185">Reference proteome</keyword>
<reference evidence="2 3" key="1">
    <citation type="submission" date="2022-11" db="EMBL/GenBank/DDBJ databases">
        <title>Whole genome sequence of Eschrichtius robustus ER-17-0199.</title>
        <authorList>
            <person name="Bruniche-Olsen A."/>
            <person name="Black A.N."/>
            <person name="Fields C.J."/>
            <person name="Walden K."/>
            <person name="Dewoody J.A."/>
        </authorList>
    </citation>
    <scope>NUCLEOTIDE SEQUENCE [LARGE SCALE GENOMIC DNA]</scope>
    <source>
        <strain evidence="2">ER-17-0199</strain>
        <tissue evidence="2">Blubber</tissue>
    </source>
</reference>
<dbReference type="SUPFAM" id="SSF56784">
    <property type="entry name" value="HAD-like"/>
    <property type="match status" value="1"/>
</dbReference>
<proteinExistence type="predicted"/>
<dbReference type="InterPro" id="IPR036412">
    <property type="entry name" value="HAD-like_sf"/>
</dbReference>
<name>A0AB34HTS9_ESCRO</name>
<evidence type="ECO:0000256" key="1">
    <source>
        <dbReference type="SAM" id="MobiDB-lite"/>
    </source>
</evidence>
<evidence type="ECO:0000313" key="3">
    <source>
        <dbReference type="Proteomes" id="UP001159641"/>
    </source>
</evidence>
<feature type="region of interest" description="Disordered" evidence="1">
    <location>
        <begin position="146"/>
        <end position="185"/>
    </location>
</feature>